<dbReference type="EMBL" id="BLLK01000061">
    <property type="protein sequence ID" value="GFH58173.1"/>
    <property type="molecule type" value="Genomic_DNA"/>
</dbReference>
<evidence type="ECO:0000256" key="2">
    <source>
        <dbReference type="ARBA" id="ARBA00007647"/>
    </source>
</evidence>
<comment type="similarity">
    <text evidence="2">Belongs to the glycosyltransferase 92 family.</text>
</comment>
<keyword evidence="4" id="KW-0808">Transferase</keyword>
<gene>
    <name evidence="10" type="ORF">CTEN210_14649</name>
</gene>
<evidence type="ECO:0000256" key="4">
    <source>
        <dbReference type="ARBA" id="ARBA00022679"/>
    </source>
</evidence>
<evidence type="ECO:0000256" key="3">
    <source>
        <dbReference type="ARBA" id="ARBA00022676"/>
    </source>
</evidence>
<dbReference type="AlphaFoldDB" id="A0AAD3HCL3"/>
<comment type="caution">
    <text evidence="10">The sequence shown here is derived from an EMBL/GenBank/DDBJ whole genome shotgun (WGS) entry which is preliminary data.</text>
</comment>
<dbReference type="PANTHER" id="PTHR21461">
    <property type="entry name" value="GLYCOSYLTRANSFERASE FAMILY 92 PROTEIN"/>
    <property type="match status" value="1"/>
</dbReference>
<dbReference type="InterPro" id="IPR008166">
    <property type="entry name" value="Glyco_transf_92"/>
</dbReference>
<evidence type="ECO:0008006" key="12">
    <source>
        <dbReference type="Google" id="ProtNLM"/>
    </source>
</evidence>
<evidence type="ECO:0000313" key="11">
    <source>
        <dbReference type="Proteomes" id="UP001054902"/>
    </source>
</evidence>
<evidence type="ECO:0000313" key="10">
    <source>
        <dbReference type="EMBL" id="GFH58173.1"/>
    </source>
</evidence>
<name>A0AAD3HCL3_9STRA</name>
<evidence type="ECO:0000256" key="1">
    <source>
        <dbReference type="ARBA" id="ARBA00004167"/>
    </source>
</evidence>
<dbReference type="GO" id="GO:0016757">
    <property type="term" value="F:glycosyltransferase activity"/>
    <property type="evidence" value="ECO:0007669"/>
    <property type="project" value="UniProtKB-KW"/>
</dbReference>
<dbReference type="GO" id="GO:0016020">
    <property type="term" value="C:membrane"/>
    <property type="evidence" value="ECO:0007669"/>
    <property type="project" value="UniProtKB-SubCell"/>
</dbReference>
<reference evidence="10 11" key="1">
    <citation type="journal article" date="2021" name="Sci. Rep.">
        <title>The genome of the diatom Chaetoceros tenuissimus carries an ancient integrated fragment of an extant virus.</title>
        <authorList>
            <person name="Hongo Y."/>
            <person name="Kimura K."/>
            <person name="Takaki Y."/>
            <person name="Yoshida Y."/>
            <person name="Baba S."/>
            <person name="Kobayashi G."/>
            <person name="Nagasaki K."/>
            <person name="Hano T."/>
            <person name="Tomaru Y."/>
        </authorList>
    </citation>
    <scope>NUCLEOTIDE SEQUENCE [LARGE SCALE GENOMIC DNA]</scope>
    <source>
        <strain evidence="10 11">NIES-3715</strain>
    </source>
</reference>
<dbReference type="Proteomes" id="UP001054902">
    <property type="component" value="Unassembled WGS sequence"/>
</dbReference>
<protein>
    <recommendedName>
        <fullName evidence="12">Glycosyltransferase family 92 protein</fullName>
    </recommendedName>
</protein>
<evidence type="ECO:0000256" key="6">
    <source>
        <dbReference type="ARBA" id="ARBA00022989"/>
    </source>
</evidence>
<dbReference type="GO" id="GO:0005737">
    <property type="term" value="C:cytoplasm"/>
    <property type="evidence" value="ECO:0007669"/>
    <property type="project" value="TreeGrafter"/>
</dbReference>
<comment type="subcellular location">
    <subcellularLocation>
        <location evidence="1">Membrane</location>
        <topology evidence="1">Single-pass membrane protein</topology>
    </subcellularLocation>
</comment>
<keyword evidence="6 9" id="KW-1133">Transmembrane helix</keyword>
<sequence length="686" mass="79380">MILRKRSIFEIALVFIVGYTFVCLYVYHLQTNYLHPTPYEFLSSVLSQSANTFDHGTVVDSKDRVNLPLIAHLYRNGTSHERIEFATSLEHTDEVRQFPVIDNYPDGDAYLPWIHDVFISHNASKVILLAQNRRRCHTGKGNEHVMKNLEPQMALFQPIHLKKSQPKDSSSSSSSSAYQISSEEDADIKETRFQCVYHLYEHGKMIHEEIVFSQYPFNYEYATWRKNMDGMYETEGKGMAQFWLSSLEFHCPLPESIKEKLHNGVQLYLDLATIKSPVREPGQWMLPEVGKKQFDVYKNWGKSLFMQPMDQSTRWENIPISLHSLVNVETSTPKEKPYKLVACTWSSAAHNRRGDAVTLTDGKERLKEWISFNIIAGFDHVVVYDNSAANTNTTNLKEVVDLFDSKHVTYIDWPCKICNNNRPAHDDPGERSSQYAAEASCRARFGPQTDWMAFLDPDEYLIPMGKYNNWKEVVNDVDVKEKRKILKFRSTRARPRVSLMEETYGYKDCPTREEAADESTPGVSSCLVPKKSETFLKTFNCEYIKSPKPERFQRAMKQLYRPDFVYSHFVHYATITASLVKRGGKVSGRNHPEDERFVDELEEGVMIHAKSTTPNEGTNRITRCVYKKTMCGVGYECPDELPFSDQNHKDGFQFDDGGNKKYCNCWINRKAEDYWIPRLEQALKKL</sequence>
<organism evidence="10 11">
    <name type="scientific">Chaetoceros tenuissimus</name>
    <dbReference type="NCBI Taxonomy" id="426638"/>
    <lineage>
        <taxon>Eukaryota</taxon>
        <taxon>Sar</taxon>
        <taxon>Stramenopiles</taxon>
        <taxon>Ochrophyta</taxon>
        <taxon>Bacillariophyta</taxon>
        <taxon>Coscinodiscophyceae</taxon>
        <taxon>Chaetocerotophycidae</taxon>
        <taxon>Chaetocerotales</taxon>
        <taxon>Chaetocerotaceae</taxon>
        <taxon>Chaetoceros</taxon>
    </lineage>
</organism>
<dbReference type="PANTHER" id="PTHR21461:SF69">
    <property type="entry name" value="GLYCOSYLTRANSFERASE FAMILY 92 PROTEIN"/>
    <property type="match status" value="1"/>
</dbReference>
<keyword evidence="5 9" id="KW-0812">Transmembrane</keyword>
<evidence type="ECO:0000256" key="5">
    <source>
        <dbReference type="ARBA" id="ARBA00022692"/>
    </source>
</evidence>
<proteinExistence type="inferred from homology"/>
<feature type="region of interest" description="Disordered" evidence="8">
    <location>
        <begin position="163"/>
        <end position="183"/>
    </location>
</feature>
<keyword evidence="7 9" id="KW-0472">Membrane</keyword>
<evidence type="ECO:0000256" key="8">
    <source>
        <dbReference type="SAM" id="MobiDB-lite"/>
    </source>
</evidence>
<keyword evidence="11" id="KW-1185">Reference proteome</keyword>
<dbReference type="Pfam" id="PF01697">
    <property type="entry name" value="Glyco_transf_92"/>
    <property type="match status" value="1"/>
</dbReference>
<accession>A0AAD3HCL3</accession>
<keyword evidence="3" id="KW-0328">Glycosyltransferase</keyword>
<evidence type="ECO:0000256" key="7">
    <source>
        <dbReference type="ARBA" id="ARBA00023136"/>
    </source>
</evidence>
<evidence type="ECO:0000256" key="9">
    <source>
        <dbReference type="SAM" id="Phobius"/>
    </source>
</evidence>
<feature type="transmembrane region" description="Helical" evidence="9">
    <location>
        <begin position="7"/>
        <end position="27"/>
    </location>
</feature>